<dbReference type="STRING" id="74649.A0A2P6RVK6"/>
<evidence type="ECO:0000313" key="6">
    <source>
        <dbReference type="EMBL" id="PRQ50453.1"/>
    </source>
</evidence>
<evidence type="ECO:0000256" key="4">
    <source>
        <dbReference type="SAM" id="MobiDB-lite"/>
    </source>
</evidence>
<dbReference type="OMA" id="NEWEMEG"/>
<dbReference type="GO" id="GO:0000463">
    <property type="term" value="P:maturation of LSU-rRNA from tricistronic rRNA transcript (SSU-rRNA, 5.8S rRNA, LSU-rRNA)"/>
    <property type="evidence" value="ECO:0007669"/>
    <property type="project" value="TreeGrafter"/>
</dbReference>
<dbReference type="GO" id="GO:0003735">
    <property type="term" value="F:structural constituent of ribosome"/>
    <property type="evidence" value="ECO:0007669"/>
    <property type="project" value="TreeGrafter"/>
</dbReference>
<dbReference type="AlphaFoldDB" id="A0A2P6RVK6"/>
<dbReference type="GO" id="GO:0022625">
    <property type="term" value="C:cytosolic large ribosomal subunit"/>
    <property type="evidence" value="ECO:0007669"/>
    <property type="project" value="TreeGrafter"/>
</dbReference>
<reference evidence="6 7" key="1">
    <citation type="journal article" date="2018" name="Nat. Genet.">
        <title>The Rosa genome provides new insights in the design of modern roses.</title>
        <authorList>
            <person name="Bendahmane M."/>
        </authorList>
    </citation>
    <scope>NUCLEOTIDE SEQUENCE [LARGE SCALE GENOMIC DNA]</scope>
    <source>
        <strain evidence="7">cv. Old Blush</strain>
    </source>
</reference>
<dbReference type="EMBL" id="PDCK01000040">
    <property type="protein sequence ID" value="PRQ50453.1"/>
    <property type="molecule type" value="Genomic_DNA"/>
</dbReference>
<dbReference type="GO" id="GO:0003723">
    <property type="term" value="F:RNA binding"/>
    <property type="evidence" value="ECO:0007669"/>
    <property type="project" value="TreeGrafter"/>
</dbReference>
<organism evidence="6 7">
    <name type="scientific">Rosa chinensis</name>
    <name type="common">China rose</name>
    <dbReference type="NCBI Taxonomy" id="74649"/>
    <lineage>
        <taxon>Eukaryota</taxon>
        <taxon>Viridiplantae</taxon>
        <taxon>Streptophyta</taxon>
        <taxon>Embryophyta</taxon>
        <taxon>Tracheophyta</taxon>
        <taxon>Spermatophyta</taxon>
        <taxon>Magnoliopsida</taxon>
        <taxon>eudicotyledons</taxon>
        <taxon>Gunneridae</taxon>
        <taxon>Pentapetalae</taxon>
        <taxon>rosids</taxon>
        <taxon>fabids</taxon>
        <taxon>Rosales</taxon>
        <taxon>Rosaceae</taxon>
        <taxon>Rosoideae</taxon>
        <taxon>Rosoideae incertae sedis</taxon>
        <taxon>Rosa</taxon>
    </lineage>
</organism>
<evidence type="ECO:0000256" key="2">
    <source>
        <dbReference type="ARBA" id="ARBA00022980"/>
    </source>
</evidence>
<accession>A0A2P6RVK6</accession>
<evidence type="ECO:0000259" key="5">
    <source>
        <dbReference type="Pfam" id="PF00327"/>
    </source>
</evidence>
<comment type="similarity">
    <text evidence="1">Belongs to the universal ribosomal protein uL30 family.</text>
</comment>
<dbReference type="InterPro" id="IPR039699">
    <property type="entry name" value="Ribosomal_uL30"/>
</dbReference>
<keyword evidence="3" id="KW-0687">Ribonucleoprotein</keyword>
<feature type="compositionally biased region" description="Polar residues" evidence="4">
    <location>
        <begin position="51"/>
        <end position="60"/>
    </location>
</feature>
<dbReference type="Proteomes" id="UP000238479">
    <property type="component" value="Chromosome 2"/>
</dbReference>
<keyword evidence="7" id="KW-1185">Reference proteome</keyword>
<sequence>MSEEVAQPLATVPEIILKKRKSNEELALRRKEQLEQRKFRLNKNKQELSRNLRTLSKSSLQGGGPCPNETQVEEKRPALETTNPQLLWSFAYRGGKNDMHPAVRKNLYSLNLRKIFNAVFVRADEAMLEKLQRVEPYVTYGYPSLKNVKELIYKKGYAKIGKQRVPLTDNNLMKRYLNALGKSNIICIEDIVHEIASTGKYFKEAASFLWPFTLNKPEVGLKGVKARYLDGGDSGNREDKINDLISKMN</sequence>
<feature type="region of interest" description="Disordered" evidence="4">
    <location>
        <begin position="41"/>
        <end position="78"/>
    </location>
</feature>
<dbReference type="FunFam" id="3.30.1390.20:FF:000004">
    <property type="entry name" value="60S ribosomal protein L7"/>
    <property type="match status" value="1"/>
</dbReference>
<proteinExistence type="inferred from homology"/>
<dbReference type="InterPro" id="IPR016082">
    <property type="entry name" value="Ribosomal_uL30_ferredoxin-like"/>
</dbReference>
<dbReference type="Gene3D" id="3.30.1390.20">
    <property type="entry name" value="Ribosomal protein L30, ferredoxin-like fold domain"/>
    <property type="match status" value="1"/>
</dbReference>
<evidence type="ECO:0000256" key="1">
    <source>
        <dbReference type="ARBA" id="ARBA00007594"/>
    </source>
</evidence>
<name>A0A2P6RVK6_ROSCH</name>
<dbReference type="PANTHER" id="PTHR11524">
    <property type="entry name" value="60S RIBOSOMAL PROTEIN L7"/>
    <property type="match status" value="1"/>
</dbReference>
<gene>
    <name evidence="6" type="ORF">RchiOBHm_Chr2g0133351</name>
</gene>
<dbReference type="Gramene" id="PRQ50453">
    <property type="protein sequence ID" value="PRQ50453"/>
    <property type="gene ID" value="RchiOBHm_Chr2g0133351"/>
</dbReference>
<dbReference type="Pfam" id="PF00327">
    <property type="entry name" value="Ribosomal_L30"/>
    <property type="match status" value="1"/>
</dbReference>
<dbReference type="CDD" id="cd01657">
    <property type="entry name" value="Ribosomal_L7_archeal_euk"/>
    <property type="match status" value="1"/>
</dbReference>
<protein>
    <submittedName>
        <fullName evidence="6">Putative ribosomal protein L30, ferredoxin</fullName>
    </submittedName>
</protein>
<feature type="domain" description="Large ribosomal subunit protein uL30-like ferredoxin-like fold" evidence="5">
    <location>
        <begin position="95"/>
        <end position="138"/>
    </location>
</feature>
<dbReference type="SUPFAM" id="SSF55129">
    <property type="entry name" value="Ribosomal protein L30p/L7e"/>
    <property type="match status" value="1"/>
</dbReference>
<feature type="compositionally biased region" description="Basic and acidic residues" evidence="4">
    <location>
        <begin position="41"/>
        <end position="50"/>
    </location>
</feature>
<dbReference type="PANTHER" id="PTHR11524:SF36">
    <property type="entry name" value="LARGE RIBOSOMAL SUBUNIT PROTEIN UL30Z"/>
    <property type="match status" value="1"/>
</dbReference>
<dbReference type="InterPro" id="IPR035808">
    <property type="entry name" value="Ribosomal_uL30_euk_arc"/>
</dbReference>
<dbReference type="Gene3D" id="1.10.15.30">
    <property type="match status" value="1"/>
</dbReference>
<evidence type="ECO:0000313" key="7">
    <source>
        <dbReference type="Proteomes" id="UP000238479"/>
    </source>
</evidence>
<keyword evidence="2 6" id="KW-0689">Ribosomal protein</keyword>
<dbReference type="InterPro" id="IPR036919">
    <property type="entry name" value="Ribo_uL30_ferredoxin-like_sf"/>
</dbReference>
<comment type="caution">
    <text evidence="6">The sequence shown here is derived from an EMBL/GenBank/DDBJ whole genome shotgun (WGS) entry which is preliminary data.</text>
</comment>
<evidence type="ECO:0000256" key="3">
    <source>
        <dbReference type="ARBA" id="ARBA00023274"/>
    </source>
</evidence>